<feature type="transmembrane region" description="Helical" evidence="4">
    <location>
        <begin position="12"/>
        <end position="30"/>
    </location>
</feature>
<evidence type="ECO:0000313" key="8">
    <source>
        <dbReference type="Proteomes" id="UP001595378"/>
    </source>
</evidence>
<evidence type="ECO:0000256" key="1">
    <source>
        <dbReference type="ARBA" id="ARBA00022500"/>
    </source>
</evidence>
<dbReference type="InterPro" id="IPR004089">
    <property type="entry name" value="MCPsignal_dom"/>
</dbReference>
<dbReference type="InterPro" id="IPR051310">
    <property type="entry name" value="MCP_chemotaxis"/>
</dbReference>
<keyword evidence="1" id="KW-0145">Chemotaxis</keyword>
<evidence type="ECO:0000259" key="5">
    <source>
        <dbReference type="PROSITE" id="PS50111"/>
    </source>
</evidence>
<evidence type="ECO:0000256" key="3">
    <source>
        <dbReference type="PROSITE-ProRule" id="PRU00284"/>
    </source>
</evidence>
<evidence type="ECO:0000313" key="7">
    <source>
        <dbReference type="EMBL" id="MFC3100306.1"/>
    </source>
</evidence>
<evidence type="ECO:0000259" key="6">
    <source>
        <dbReference type="PROSITE" id="PS50885"/>
    </source>
</evidence>
<dbReference type="EMBL" id="JBHRSU010000005">
    <property type="protein sequence ID" value="MFC3100306.1"/>
    <property type="molecule type" value="Genomic_DNA"/>
</dbReference>
<dbReference type="Gene3D" id="1.10.287.950">
    <property type="entry name" value="Methyl-accepting chemotaxis protein"/>
    <property type="match status" value="1"/>
</dbReference>
<feature type="domain" description="HAMP" evidence="6">
    <location>
        <begin position="193"/>
        <end position="245"/>
    </location>
</feature>
<dbReference type="Pfam" id="PF00015">
    <property type="entry name" value="MCPsignal"/>
    <property type="match status" value="1"/>
</dbReference>
<dbReference type="RefSeq" id="WP_336917567.1">
    <property type="nucleotide sequence ID" value="NZ_JBANRN010000002.1"/>
</dbReference>
<keyword evidence="4" id="KW-0472">Membrane</keyword>
<dbReference type="PANTHER" id="PTHR43531:SF11">
    <property type="entry name" value="METHYL-ACCEPTING CHEMOTAXIS PROTEIN 3"/>
    <property type="match status" value="1"/>
</dbReference>
<protein>
    <submittedName>
        <fullName evidence="7">Methyl-accepting chemotaxis protein</fullName>
    </submittedName>
</protein>
<dbReference type="SUPFAM" id="SSF58104">
    <property type="entry name" value="Methyl-accepting chemotaxis protein (MCP) signaling domain"/>
    <property type="match status" value="1"/>
</dbReference>
<reference evidence="8" key="1">
    <citation type="journal article" date="2019" name="Int. J. Syst. Evol. Microbiol.">
        <title>The Global Catalogue of Microorganisms (GCM) 10K type strain sequencing project: providing services to taxonomists for standard genome sequencing and annotation.</title>
        <authorList>
            <consortium name="The Broad Institute Genomics Platform"/>
            <consortium name="The Broad Institute Genome Sequencing Center for Infectious Disease"/>
            <person name="Wu L."/>
            <person name="Ma J."/>
        </authorList>
    </citation>
    <scope>NUCLEOTIDE SEQUENCE [LARGE SCALE GENOMIC DNA]</scope>
    <source>
        <strain evidence="8">KCTC 52606</strain>
    </source>
</reference>
<feature type="transmembrane region" description="Helical" evidence="4">
    <location>
        <begin position="139"/>
        <end position="160"/>
    </location>
</feature>
<dbReference type="SMART" id="SM00283">
    <property type="entry name" value="MA"/>
    <property type="match status" value="1"/>
</dbReference>
<evidence type="ECO:0000256" key="4">
    <source>
        <dbReference type="SAM" id="Phobius"/>
    </source>
</evidence>
<dbReference type="PROSITE" id="PS50111">
    <property type="entry name" value="CHEMOTAXIS_TRANSDUC_2"/>
    <property type="match status" value="1"/>
</dbReference>
<feature type="transmembrane region" description="Helical" evidence="4">
    <location>
        <begin position="36"/>
        <end position="54"/>
    </location>
</feature>
<keyword evidence="4" id="KW-0812">Transmembrane</keyword>
<dbReference type="PROSITE" id="PS50885">
    <property type="entry name" value="HAMP"/>
    <property type="match status" value="1"/>
</dbReference>
<keyword evidence="8" id="KW-1185">Reference proteome</keyword>
<dbReference type="CDD" id="cd11386">
    <property type="entry name" value="MCP_signal"/>
    <property type="match status" value="1"/>
</dbReference>
<sequence>MNDLDTLRFAGLRVIALIAAGCGAVSLGYAAYSGNWFLPVLLALVAVGPVWLALGRNTGTAARCMVGAALPVMAALFTAMAKGGGWMIDMHMTFFAFMAIAALLADWRPIVVATLVTALHHLLLNFSAPLYVFPDGANLARVLFHAVVVLVEAGALVALCTKLEAFVIGQAEERRRNAEQDALIRAEREAVSQQQREVLETVGTRLKLLAEGRLSGRISTPFPAEYEGLRTAVNDTASELQALVGTVLQTVEGVVTGASEIRSAADDLARRIETDADSMEQVARTSDQLNTDMHEASRLCQDARGVTQRMKDHVDQGLTTIGHVTAAMHRIESSSGKIESIVEIIDGLAFQTNLLALNAGVEAARAGESGKGFAVVAHEVRQLAQRSAEAASSIKGLIAQSSEEVHLGSQQVAQMDQVLSSIVENFAAVNAHIDQIAQRSQKTADDVRHISGAISRLESSHQQNAAMVEESSAAAHALSSMAGALRQSVARFEAEDEYANTTPPRGLKAA</sequence>
<dbReference type="InterPro" id="IPR003660">
    <property type="entry name" value="HAMP_dom"/>
</dbReference>
<keyword evidence="4" id="KW-1133">Transmembrane helix</keyword>
<feature type="domain" description="Methyl-accepting transducer" evidence="5">
    <location>
        <begin position="250"/>
        <end position="479"/>
    </location>
</feature>
<dbReference type="Proteomes" id="UP001595378">
    <property type="component" value="Unassembled WGS sequence"/>
</dbReference>
<gene>
    <name evidence="7" type="ORF">ACFODK_05305</name>
</gene>
<comment type="caution">
    <text evidence="7">The sequence shown here is derived from an EMBL/GenBank/DDBJ whole genome shotgun (WGS) entry which is preliminary data.</text>
</comment>
<accession>A0ABV7EFI7</accession>
<feature type="transmembrane region" description="Helical" evidence="4">
    <location>
        <begin position="61"/>
        <end position="80"/>
    </location>
</feature>
<keyword evidence="3" id="KW-0807">Transducer</keyword>
<name>A0ABV7EFI7_9SPHN</name>
<organism evidence="7 8">
    <name type="scientific">Alteraurantiacibacter lauratis</name>
    <dbReference type="NCBI Taxonomy" id="2054627"/>
    <lineage>
        <taxon>Bacteria</taxon>
        <taxon>Pseudomonadati</taxon>
        <taxon>Pseudomonadota</taxon>
        <taxon>Alphaproteobacteria</taxon>
        <taxon>Sphingomonadales</taxon>
        <taxon>Erythrobacteraceae</taxon>
        <taxon>Alteraurantiacibacter</taxon>
    </lineage>
</organism>
<dbReference type="PANTHER" id="PTHR43531">
    <property type="entry name" value="PROTEIN ICFG"/>
    <property type="match status" value="1"/>
</dbReference>
<proteinExistence type="inferred from homology"/>
<comment type="similarity">
    <text evidence="2">Belongs to the methyl-accepting chemotaxis (MCP) protein family.</text>
</comment>
<evidence type="ECO:0000256" key="2">
    <source>
        <dbReference type="ARBA" id="ARBA00029447"/>
    </source>
</evidence>
<feature type="transmembrane region" description="Helical" evidence="4">
    <location>
        <begin position="112"/>
        <end position="133"/>
    </location>
</feature>